<dbReference type="Proteomes" id="UP001597094">
    <property type="component" value="Unassembled WGS sequence"/>
</dbReference>
<evidence type="ECO:0000313" key="2">
    <source>
        <dbReference type="Proteomes" id="UP001597094"/>
    </source>
</evidence>
<protein>
    <submittedName>
        <fullName evidence="1">Uncharacterized protein</fullName>
    </submittedName>
</protein>
<organism evidence="1 2">
    <name type="scientific">Pontibacter rugosus</name>
    <dbReference type="NCBI Taxonomy" id="1745966"/>
    <lineage>
        <taxon>Bacteria</taxon>
        <taxon>Pseudomonadati</taxon>
        <taxon>Bacteroidota</taxon>
        <taxon>Cytophagia</taxon>
        <taxon>Cytophagales</taxon>
        <taxon>Hymenobacteraceae</taxon>
        <taxon>Pontibacter</taxon>
    </lineage>
</organism>
<keyword evidence="2" id="KW-1185">Reference proteome</keyword>
<accession>A0ABW3SPR0</accession>
<gene>
    <name evidence="1" type="ORF">ACFQ2O_10545</name>
</gene>
<dbReference type="EMBL" id="JBHTLD010000083">
    <property type="protein sequence ID" value="MFD1186645.1"/>
    <property type="molecule type" value="Genomic_DNA"/>
</dbReference>
<evidence type="ECO:0000313" key="1">
    <source>
        <dbReference type="EMBL" id="MFD1186645.1"/>
    </source>
</evidence>
<reference evidence="2" key="1">
    <citation type="journal article" date="2019" name="Int. J. Syst. Evol. Microbiol.">
        <title>The Global Catalogue of Microorganisms (GCM) 10K type strain sequencing project: providing services to taxonomists for standard genome sequencing and annotation.</title>
        <authorList>
            <consortium name="The Broad Institute Genomics Platform"/>
            <consortium name="The Broad Institute Genome Sequencing Center for Infectious Disease"/>
            <person name="Wu L."/>
            <person name="Ma J."/>
        </authorList>
    </citation>
    <scope>NUCLEOTIDE SEQUENCE [LARGE SCALE GENOMIC DNA]</scope>
    <source>
        <strain evidence="2">JCM 31319</strain>
    </source>
</reference>
<name>A0ABW3SPR0_9BACT</name>
<comment type="caution">
    <text evidence="1">The sequence shown here is derived from an EMBL/GenBank/DDBJ whole genome shotgun (WGS) entry which is preliminary data.</text>
</comment>
<proteinExistence type="predicted"/>
<sequence>MAVSKRDRRTYMVDKVTDTLEMLEGLVRDGKIPSFSVSIGNKSLRVKADNSNEVRTIPLRDEIYDSLHTYFYGVENIAYRSHDYSSLKSFIHARIMLDKMLNQEEGL</sequence>